<reference evidence="1" key="1">
    <citation type="journal article" date="2015" name="Nature">
        <title>Complex archaea that bridge the gap between prokaryotes and eukaryotes.</title>
        <authorList>
            <person name="Spang A."/>
            <person name="Saw J.H."/>
            <person name="Jorgensen S.L."/>
            <person name="Zaremba-Niedzwiedzka K."/>
            <person name="Martijn J."/>
            <person name="Lind A.E."/>
            <person name="van Eijk R."/>
            <person name="Schleper C."/>
            <person name="Guy L."/>
            <person name="Ettema T.J."/>
        </authorList>
    </citation>
    <scope>NUCLEOTIDE SEQUENCE</scope>
</reference>
<evidence type="ECO:0000313" key="1">
    <source>
        <dbReference type="EMBL" id="KKL59742.1"/>
    </source>
</evidence>
<accession>A0A0F9G923</accession>
<name>A0A0F9G923_9ZZZZ</name>
<protein>
    <submittedName>
        <fullName evidence="1">Uncharacterized protein</fullName>
    </submittedName>
</protein>
<organism evidence="1">
    <name type="scientific">marine sediment metagenome</name>
    <dbReference type="NCBI Taxonomy" id="412755"/>
    <lineage>
        <taxon>unclassified sequences</taxon>
        <taxon>metagenomes</taxon>
        <taxon>ecological metagenomes</taxon>
    </lineage>
</organism>
<proteinExistence type="predicted"/>
<dbReference type="EMBL" id="LAZR01029383">
    <property type="protein sequence ID" value="KKL59742.1"/>
    <property type="molecule type" value="Genomic_DNA"/>
</dbReference>
<gene>
    <name evidence="1" type="ORF">LCGC14_2212290</name>
</gene>
<comment type="caution">
    <text evidence="1">The sequence shown here is derived from an EMBL/GenBank/DDBJ whole genome shotgun (WGS) entry which is preliminary data.</text>
</comment>
<sequence length="114" mass="11599">MADNGFNGSVFTFPTTGTKLNPLRSVNHAIVAAKVDVSGSTSATKLYRTGLPDPTMSITIVGTNASAIGTTGEAKVVWQDATNDTVDPAVLVSNSAAGSQDGEILSTLEFAPLG</sequence>
<dbReference type="AlphaFoldDB" id="A0A0F9G923"/>